<name>A0A4R0NKY5_9SPHI</name>
<dbReference type="PANTHER" id="PTHR30273:SF2">
    <property type="entry name" value="PROTEIN FECR"/>
    <property type="match status" value="1"/>
</dbReference>
<dbReference type="Gene3D" id="3.55.50.30">
    <property type="match status" value="1"/>
</dbReference>
<dbReference type="Gene3D" id="2.60.120.1440">
    <property type="match status" value="1"/>
</dbReference>
<dbReference type="GO" id="GO:0016989">
    <property type="term" value="F:sigma factor antagonist activity"/>
    <property type="evidence" value="ECO:0007669"/>
    <property type="project" value="TreeGrafter"/>
</dbReference>
<dbReference type="InterPro" id="IPR032508">
    <property type="entry name" value="FecR_C"/>
</dbReference>
<evidence type="ECO:0000259" key="2">
    <source>
        <dbReference type="Pfam" id="PF04773"/>
    </source>
</evidence>
<dbReference type="Pfam" id="PF16344">
    <property type="entry name" value="FecR_C"/>
    <property type="match status" value="1"/>
</dbReference>
<protein>
    <submittedName>
        <fullName evidence="4">DUF4974 domain-containing protein</fullName>
    </submittedName>
</protein>
<feature type="domain" description="FecR protein" evidence="2">
    <location>
        <begin position="164"/>
        <end position="258"/>
    </location>
</feature>
<dbReference type="PANTHER" id="PTHR30273">
    <property type="entry name" value="PERIPLASMIC SIGNAL SENSOR AND SIGMA FACTOR ACTIVATOR FECR-RELATED"/>
    <property type="match status" value="1"/>
</dbReference>
<proteinExistence type="predicted"/>
<feature type="domain" description="Protein FecR C-terminal" evidence="3">
    <location>
        <begin position="308"/>
        <end position="377"/>
    </location>
</feature>
<accession>A0A4R0NKY5</accession>
<dbReference type="InterPro" id="IPR012373">
    <property type="entry name" value="Ferrdict_sens_TM"/>
</dbReference>
<organism evidence="4 5">
    <name type="scientific">Pedobacter hiemivivus</name>
    <dbReference type="NCBI Taxonomy" id="2530454"/>
    <lineage>
        <taxon>Bacteria</taxon>
        <taxon>Pseudomonadati</taxon>
        <taxon>Bacteroidota</taxon>
        <taxon>Sphingobacteriia</taxon>
        <taxon>Sphingobacteriales</taxon>
        <taxon>Sphingobacteriaceae</taxon>
        <taxon>Pedobacter</taxon>
    </lineage>
</organism>
<dbReference type="EMBL" id="SJSM01000001">
    <property type="protein sequence ID" value="TCC99654.1"/>
    <property type="molecule type" value="Genomic_DNA"/>
</dbReference>
<comment type="caution">
    <text evidence="4">The sequence shown here is derived from an EMBL/GenBank/DDBJ whole genome shotgun (WGS) entry which is preliminary data.</text>
</comment>
<keyword evidence="1" id="KW-0472">Membrane</keyword>
<dbReference type="Pfam" id="PF04773">
    <property type="entry name" value="FecR"/>
    <property type="match status" value="1"/>
</dbReference>
<feature type="transmembrane region" description="Helical" evidence="1">
    <location>
        <begin position="71"/>
        <end position="93"/>
    </location>
</feature>
<gene>
    <name evidence="4" type="ORF">EZ444_03000</name>
</gene>
<dbReference type="Proteomes" id="UP000291117">
    <property type="component" value="Unassembled WGS sequence"/>
</dbReference>
<sequence>MDQTTFQKQLINRYVKNLATLDELEVIDYLIAEGTLDDLLMLNMQENWEIEEAAFAAEVNLVRPPVPKLKLWSRAAILVAASIAIMVVGLYLFKFSGIGRSAGDKESLVGEIAPGKNAATLTLPNGKSIILNGAKTGVVIDVSKVVYNDGTELTEASQKGMQIISTPKGGTYQVYLPDGSRVWLNAASSLKFRTTLATEPQRRVELNGEAYFEVVHNKRSPFIVTTNQQEVQVLGTHFNINSYTNELVTKTTLLEGSVSVKPIGKAEQLDQIKNSIVLKPGQQSVVNSQTLKIVQLNAENEIDWKEGDFVLENEMLESIMRKIARWYDVDIVYAKDAPLDLPLSGAVSRSKNITSVLGLIESTGKVHFNIKGKTITVSR</sequence>
<dbReference type="OrthoDB" id="1099963at2"/>
<keyword evidence="1" id="KW-0812">Transmembrane</keyword>
<evidence type="ECO:0000256" key="1">
    <source>
        <dbReference type="SAM" id="Phobius"/>
    </source>
</evidence>
<keyword evidence="5" id="KW-1185">Reference proteome</keyword>
<evidence type="ECO:0000259" key="3">
    <source>
        <dbReference type="Pfam" id="PF16344"/>
    </source>
</evidence>
<dbReference type="AlphaFoldDB" id="A0A4R0NKY5"/>
<reference evidence="4 5" key="1">
    <citation type="submission" date="2019-02" db="EMBL/GenBank/DDBJ databases">
        <title>Pedobacter sp. RP-3-8 sp. nov., isolated from Arctic soil.</title>
        <authorList>
            <person name="Dahal R.H."/>
        </authorList>
    </citation>
    <scope>NUCLEOTIDE SEQUENCE [LARGE SCALE GENOMIC DNA]</scope>
    <source>
        <strain evidence="4 5">RP-3-8</strain>
    </source>
</reference>
<keyword evidence="1" id="KW-1133">Transmembrane helix</keyword>
<evidence type="ECO:0000313" key="5">
    <source>
        <dbReference type="Proteomes" id="UP000291117"/>
    </source>
</evidence>
<evidence type="ECO:0000313" key="4">
    <source>
        <dbReference type="EMBL" id="TCC99654.1"/>
    </source>
</evidence>
<dbReference type="InterPro" id="IPR006860">
    <property type="entry name" value="FecR"/>
</dbReference>
<dbReference type="RefSeq" id="WP_131607070.1">
    <property type="nucleotide sequence ID" value="NZ_SJSM01000001.1"/>
</dbReference>